<dbReference type="Pfam" id="PF04055">
    <property type="entry name" value="Radical_SAM"/>
    <property type="match status" value="1"/>
</dbReference>
<dbReference type="PANTHER" id="PTHR43273">
    <property type="entry name" value="ANAEROBIC SULFATASE-MATURATING ENZYME HOMOLOG ASLB-RELATED"/>
    <property type="match status" value="1"/>
</dbReference>
<comment type="caution">
    <text evidence="6">The sequence shown here is derived from an EMBL/GenBank/DDBJ whole genome shotgun (WGS) entry which is preliminary data.</text>
</comment>
<evidence type="ECO:0000313" key="7">
    <source>
        <dbReference type="Proteomes" id="UP000315496"/>
    </source>
</evidence>
<dbReference type="CDD" id="cd01335">
    <property type="entry name" value="Radical_SAM"/>
    <property type="match status" value="1"/>
</dbReference>
<organism evidence="6 7">
    <name type="scientific">Giardia muris</name>
    <dbReference type="NCBI Taxonomy" id="5742"/>
    <lineage>
        <taxon>Eukaryota</taxon>
        <taxon>Metamonada</taxon>
        <taxon>Diplomonadida</taxon>
        <taxon>Hexamitidae</taxon>
        <taxon>Giardiinae</taxon>
        <taxon>Giardia</taxon>
    </lineage>
</organism>
<dbReference type="Proteomes" id="UP000315496">
    <property type="component" value="Chromosome 3"/>
</dbReference>
<evidence type="ECO:0000313" key="6">
    <source>
        <dbReference type="EMBL" id="TNJ27460.1"/>
    </source>
</evidence>
<evidence type="ECO:0000256" key="3">
    <source>
        <dbReference type="ARBA" id="ARBA00023004"/>
    </source>
</evidence>
<dbReference type="InterPro" id="IPR023819">
    <property type="entry name" value="Pep-mod_rSAM_AF0577"/>
</dbReference>
<protein>
    <submittedName>
        <fullName evidence="6">AstB/chuR-related protein</fullName>
    </submittedName>
</protein>
<name>A0A4Z1SP93_GIAMU</name>
<dbReference type="GO" id="GO:0046872">
    <property type="term" value="F:metal ion binding"/>
    <property type="evidence" value="ECO:0007669"/>
    <property type="project" value="UniProtKB-KW"/>
</dbReference>
<dbReference type="NCBIfam" id="TIGR04084">
    <property type="entry name" value="rSAM_AF0577"/>
    <property type="match status" value="1"/>
</dbReference>
<keyword evidence="2" id="KW-0479">Metal-binding</keyword>
<dbReference type="Gene3D" id="3.20.20.70">
    <property type="entry name" value="Aldolase class I"/>
    <property type="match status" value="1"/>
</dbReference>
<evidence type="ECO:0000256" key="1">
    <source>
        <dbReference type="ARBA" id="ARBA00022691"/>
    </source>
</evidence>
<dbReference type="AlphaFoldDB" id="A0A4Z1SP93"/>
<keyword evidence="3" id="KW-0408">Iron</keyword>
<dbReference type="InterPro" id="IPR023867">
    <property type="entry name" value="Sulphatase_maturase_rSAM"/>
</dbReference>
<accession>A0A4Z1SP93</accession>
<dbReference type="GO" id="GO:0016491">
    <property type="term" value="F:oxidoreductase activity"/>
    <property type="evidence" value="ECO:0007669"/>
    <property type="project" value="InterPro"/>
</dbReference>
<keyword evidence="1" id="KW-0949">S-adenosyl-L-methionine</keyword>
<dbReference type="SFLD" id="SFLDG01104">
    <property type="entry name" value="Uncharacterised_Radical_SAM_Su"/>
    <property type="match status" value="1"/>
</dbReference>
<dbReference type="SFLD" id="SFLDS00029">
    <property type="entry name" value="Radical_SAM"/>
    <property type="match status" value="1"/>
</dbReference>
<sequence length="373" mass="42094">MIFFVFTSAECNLSCTYCGNTPEDLCMPEKPTYDLSALISFVADDPDPVFVFYGGEPLLNRPYVCKVMDAFPTATFVLQTNGTLLYTLPTPYLLRITCILLSIDGRPETVDAYRGRGVFGKMEENIKDARERGYVGPVVARMACSMKTDIYEDVHYLAYDCPIGFAAVYWQLDVEWDSPMNIRWGDFEGWMRQKYMTGITRLFKEWCTHLEHRDIKVLVPFNTITEAYLDCTRISGADVVAPRKGYLRCSAGHKAVSVTTDGRVLACPVASGDSWNNLGKLTDKCCDLLGKRPLTGTCEVCEVREVCGGRCLYANQTLWWGDEGHALVCELNKHLIGLCEAYAPQVQSMLERGEIAWDDFFFPSERYSLEIIP</sequence>
<evidence type="ECO:0000256" key="2">
    <source>
        <dbReference type="ARBA" id="ARBA00022723"/>
    </source>
</evidence>
<evidence type="ECO:0000259" key="5">
    <source>
        <dbReference type="Pfam" id="PF04055"/>
    </source>
</evidence>
<dbReference type="InterPro" id="IPR013785">
    <property type="entry name" value="Aldolase_TIM"/>
</dbReference>
<dbReference type="VEuPathDB" id="GiardiaDB:GMRT_12470"/>
<keyword evidence="4" id="KW-0411">Iron-sulfur</keyword>
<dbReference type="SFLD" id="SFLDG01067">
    <property type="entry name" value="SPASM/twitch_domain_containing"/>
    <property type="match status" value="1"/>
</dbReference>
<feature type="domain" description="Radical SAM core" evidence="5">
    <location>
        <begin position="9"/>
        <end position="140"/>
    </location>
</feature>
<dbReference type="PANTHER" id="PTHR43273:SF2">
    <property type="entry name" value="RADICAL SAM CORE DOMAIN-CONTAINING PROTEIN"/>
    <property type="match status" value="1"/>
</dbReference>
<evidence type="ECO:0000256" key="4">
    <source>
        <dbReference type="ARBA" id="ARBA00023014"/>
    </source>
</evidence>
<dbReference type="GO" id="GO:0051536">
    <property type="term" value="F:iron-sulfur cluster binding"/>
    <property type="evidence" value="ECO:0007669"/>
    <property type="project" value="UniProtKB-KW"/>
</dbReference>
<proteinExistence type="predicted"/>
<dbReference type="SUPFAM" id="SSF102114">
    <property type="entry name" value="Radical SAM enzymes"/>
    <property type="match status" value="1"/>
</dbReference>
<dbReference type="EMBL" id="VDLU01000003">
    <property type="protein sequence ID" value="TNJ27460.1"/>
    <property type="molecule type" value="Genomic_DNA"/>
</dbReference>
<dbReference type="OrthoDB" id="429626at2759"/>
<gene>
    <name evidence="6" type="ORF">GMRT_12470</name>
</gene>
<reference evidence="6 7" key="1">
    <citation type="submission" date="2019-05" db="EMBL/GenBank/DDBJ databases">
        <title>The compact genome of Giardia muris reveals important steps in the evolution of intestinal protozoan parasites.</title>
        <authorList>
            <person name="Xu F."/>
            <person name="Jimenez-Gonzalez A."/>
            <person name="Einarsson E."/>
            <person name="Astvaldsson A."/>
            <person name="Peirasmaki D."/>
            <person name="Eckmann L."/>
            <person name="Andersson J.O."/>
            <person name="Svard S.G."/>
            <person name="Jerlstrom-Hultqvist J."/>
        </authorList>
    </citation>
    <scope>NUCLEOTIDE SEQUENCE [LARGE SCALE GENOMIC DNA]</scope>
    <source>
        <strain evidence="6 7">Roberts-Thomson</strain>
    </source>
</reference>
<dbReference type="InterPro" id="IPR007197">
    <property type="entry name" value="rSAM"/>
</dbReference>
<dbReference type="InterPro" id="IPR058240">
    <property type="entry name" value="rSAM_sf"/>
</dbReference>
<keyword evidence="7" id="KW-1185">Reference proteome</keyword>